<dbReference type="Proteomes" id="UP001163223">
    <property type="component" value="Chromosome"/>
</dbReference>
<dbReference type="EMBL" id="CP113520">
    <property type="protein sequence ID" value="WAJ29463.1"/>
    <property type="molecule type" value="Genomic_DNA"/>
</dbReference>
<sequence>MTDKGERQPHDGARDQDDEERGIVNHDTTMARLLEPCHKHEYVSHILAGDTAPLEFDGKVPQHSQNHRQGGASATYWMGAGRIRAWRPQASTALMSAHFHHGGRHLRKRCSDGPSRIVDSGILPALAWRHG</sequence>
<keyword evidence="2" id="KW-1185">Reference proteome</keyword>
<reference evidence="1" key="1">
    <citation type="submission" date="2022-11" db="EMBL/GenBank/DDBJ databases">
        <title>beta-Carotene-producing bacterium, Jeongeuplla avenae sp. nov., alleviates the salt stress of Arabidopsis seedlings.</title>
        <authorList>
            <person name="Jiang L."/>
            <person name="Lee J."/>
        </authorList>
    </citation>
    <scope>NUCLEOTIDE SEQUENCE</scope>
    <source>
        <strain evidence="1">DY_R2A_6</strain>
    </source>
</reference>
<accession>A0ACD4NRW5</accession>
<proteinExistence type="predicted"/>
<evidence type="ECO:0000313" key="1">
    <source>
        <dbReference type="EMBL" id="WAJ29463.1"/>
    </source>
</evidence>
<gene>
    <name evidence="1" type="ORF">OXU80_04290</name>
</gene>
<protein>
    <submittedName>
        <fullName evidence="1">Uncharacterized protein</fullName>
    </submittedName>
</protein>
<name>A0ACD4NRW5_9HYPH</name>
<organism evidence="1 2">
    <name type="scientific">Antarcticirhabdus aurantiaca</name>
    <dbReference type="NCBI Taxonomy" id="2606717"/>
    <lineage>
        <taxon>Bacteria</taxon>
        <taxon>Pseudomonadati</taxon>
        <taxon>Pseudomonadota</taxon>
        <taxon>Alphaproteobacteria</taxon>
        <taxon>Hyphomicrobiales</taxon>
        <taxon>Aurantimonadaceae</taxon>
        <taxon>Antarcticirhabdus</taxon>
    </lineage>
</organism>
<evidence type="ECO:0000313" key="2">
    <source>
        <dbReference type="Proteomes" id="UP001163223"/>
    </source>
</evidence>